<dbReference type="EMBL" id="KI394858">
    <property type="protein sequence ID" value="ERN00571.1"/>
    <property type="molecule type" value="Genomic_DNA"/>
</dbReference>
<protein>
    <submittedName>
        <fullName evidence="2">Uncharacterized protein</fullName>
    </submittedName>
</protein>
<feature type="region of interest" description="Disordered" evidence="1">
    <location>
        <begin position="89"/>
        <end position="141"/>
    </location>
</feature>
<feature type="compositionally biased region" description="Polar residues" evidence="1">
    <location>
        <begin position="14"/>
        <end position="26"/>
    </location>
</feature>
<evidence type="ECO:0000313" key="3">
    <source>
        <dbReference type="Proteomes" id="UP000017836"/>
    </source>
</evidence>
<organism evidence="2 3">
    <name type="scientific">Amborella trichopoda</name>
    <dbReference type="NCBI Taxonomy" id="13333"/>
    <lineage>
        <taxon>Eukaryota</taxon>
        <taxon>Viridiplantae</taxon>
        <taxon>Streptophyta</taxon>
        <taxon>Embryophyta</taxon>
        <taxon>Tracheophyta</taxon>
        <taxon>Spermatophyta</taxon>
        <taxon>Magnoliopsida</taxon>
        <taxon>Amborellales</taxon>
        <taxon>Amborellaceae</taxon>
        <taxon>Amborella</taxon>
    </lineage>
</organism>
<keyword evidence="3" id="KW-1185">Reference proteome</keyword>
<dbReference type="Gramene" id="ERN00571">
    <property type="protein sequence ID" value="ERN00571"/>
    <property type="gene ID" value="AMTR_s00102p00137190"/>
</dbReference>
<evidence type="ECO:0000256" key="1">
    <source>
        <dbReference type="SAM" id="MobiDB-lite"/>
    </source>
</evidence>
<dbReference type="AlphaFoldDB" id="W1NZ31"/>
<gene>
    <name evidence="2" type="ORF">AMTR_s00102p00137190</name>
</gene>
<dbReference type="Proteomes" id="UP000017836">
    <property type="component" value="Unassembled WGS sequence"/>
</dbReference>
<dbReference type="HOGENOM" id="CLU_139383_0_0_1"/>
<proteinExistence type="predicted"/>
<reference evidence="3" key="1">
    <citation type="journal article" date="2013" name="Science">
        <title>The Amborella genome and the evolution of flowering plants.</title>
        <authorList>
            <consortium name="Amborella Genome Project"/>
        </authorList>
    </citation>
    <scope>NUCLEOTIDE SEQUENCE [LARGE SCALE GENOMIC DNA]</scope>
</reference>
<feature type="region of interest" description="Disordered" evidence="1">
    <location>
        <begin position="12"/>
        <end position="77"/>
    </location>
</feature>
<accession>W1NZ31</accession>
<feature type="compositionally biased region" description="Basic and acidic residues" evidence="1">
    <location>
        <begin position="66"/>
        <end position="77"/>
    </location>
</feature>
<sequence>MGPVMVELMHELTSAPSSTNRMSSDTDPCPGKSAPSLREASEATSGAANEGPVTIQGEELEVTEASEPRKATTGDECLRTVGEEEFVPFEQPKVIVPGKRDEDVNYEGSNSSQGEVSDERFEQPVTVAPDDMDGGVRDEGPTSLRERRLVLVSNLGQLLWV</sequence>
<name>W1NZ31_AMBTC</name>
<evidence type="ECO:0000313" key="2">
    <source>
        <dbReference type="EMBL" id="ERN00571.1"/>
    </source>
</evidence>